<dbReference type="EMBL" id="JACDUH010000001">
    <property type="protein sequence ID" value="MBA2851207.1"/>
    <property type="molecule type" value="Genomic_DNA"/>
</dbReference>
<dbReference type="RefSeq" id="WP_181501087.1">
    <property type="nucleotide sequence ID" value="NZ_JACDUH010000001.1"/>
</dbReference>
<sequence>MENQEDIKRRRLEKLEEMMKVLDQLKIIIWGILEVGKIPEDDDADNFWTDMELTMSATCGILLNYNELAHLKNNEKYIDHMTSEGRENLKNLAEKINLEDYPQLHLNYLIVSNAVSLIERYYNFILENFEESEISEIYEKRVSSNLRLKQVIKSIEYLENLK</sequence>
<organism evidence="1 2">
    <name type="scientific">Methanococcus maripaludis</name>
    <name type="common">Methanococcus deltae</name>
    <dbReference type="NCBI Taxonomy" id="39152"/>
    <lineage>
        <taxon>Archaea</taxon>
        <taxon>Methanobacteriati</taxon>
        <taxon>Methanobacteriota</taxon>
        <taxon>Methanomada group</taxon>
        <taxon>Methanococci</taxon>
        <taxon>Methanococcales</taxon>
        <taxon>Methanococcaceae</taxon>
        <taxon>Methanococcus</taxon>
    </lineage>
</organism>
<protein>
    <submittedName>
        <fullName evidence="1">Uncharacterized protein</fullName>
    </submittedName>
</protein>
<accession>A0A7J9NV74</accession>
<proteinExistence type="predicted"/>
<name>A0A7J9NV74_METMI</name>
<reference evidence="1 2" key="1">
    <citation type="submission" date="2020-07" db="EMBL/GenBank/DDBJ databases">
        <title>Genomic Encyclopedia of Type Strains, Phase IV (KMG-V): Genome sequencing to study the core and pangenomes of soil and plant-associated prokaryotes.</title>
        <authorList>
            <person name="Whitman W."/>
        </authorList>
    </citation>
    <scope>NUCLEOTIDE SEQUENCE [LARGE SCALE GENOMIC DNA]</scope>
    <source>
        <strain evidence="1 2">A1</strain>
    </source>
</reference>
<evidence type="ECO:0000313" key="2">
    <source>
        <dbReference type="Proteomes" id="UP000564425"/>
    </source>
</evidence>
<evidence type="ECO:0000313" key="1">
    <source>
        <dbReference type="EMBL" id="MBA2851207.1"/>
    </source>
</evidence>
<dbReference type="Proteomes" id="UP000564425">
    <property type="component" value="Unassembled WGS sequence"/>
</dbReference>
<dbReference type="AlphaFoldDB" id="A0A7J9NV74"/>
<gene>
    <name evidence="1" type="ORF">HNP86_001338</name>
</gene>
<comment type="caution">
    <text evidence="1">The sequence shown here is derived from an EMBL/GenBank/DDBJ whole genome shotgun (WGS) entry which is preliminary data.</text>
</comment>